<dbReference type="PRINTS" id="PR00151">
    <property type="entry name" value="PORPHBDMNASE"/>
</dbReference>
<dbReference type="PIRSF" id="PIRSF001438">
    <property type="entry name" value="4pyrrol_synth_OHMeBilane_synth"/>
    <property type="match status" value="1"/>
</dbReference>
<dbReference type="InterPro" id="IPR022419">
    <property type="entry name" value="Porphobilin_deaminase_cofac_BS"/>
</dbReference>
<dbReference type="FunCoup" id="C8XF53">
    <property type="interactions" value="480"/>
</dbReference>
<evidence type="ECO:0000259" key="9">
    <source>
        <dbReference type="Pfam" id="PF03900"/>
    </source>
</evidence>
<dbReference type="HAMAP" id="MF_00260">
    <property type="entry name" value="Porphobil_deam"/>
    <property type="match status" value="1"/>
</dbReference>
<protein>
    <recommendedName>
        <fullName evidence="7">Porphobilinogen deaminase</fullName>
        <shortName evidence="7">PBG</shortName>
        <ecNumber evidence="7">2.5.1.61</ecNumber>
    </recommendedName>
    <alternativeName>
        <fullName evidence="7">Hydroxymethylbilane synthase</fullName>
        <shortName evidence="7">HMBS</shortName>
    </alternativeName>
    <alternativeName>
        <fullName evidence="7">Pre-uroporphyrinogen synthase</fullName>
    </alternativeName>
</protein>
<feature type="domain" description="Porphobilinogen deaminase C-terminal" evidence="9">
    <location>
        <begin position="226"/>
        <end position="294"/>
    </location>
</feature>
<keyword evidence="5 7" id="KW-0627">Porphyrin biosynthesis</keyword>
<dbReference type="InterPro" id="IPR000860">
    <property type="entry name" value="HemC"/>
</dbReference>
<comment type="subunit">
    <text evidence="3 7">Monomer.</text>
</comment>
<evidence type="ECO:0000313" key="10">
    <source>
        <dbReference type="EMBL" id="ACV77939.1"/>
    </source>
</evidence>
<evidence type="ECO:0000259" key="8">
    <source>
        <dbReference type="Pfam" id="PF01379"/>
    </source>
</evidence>
<evidence type="ECO:0000256" key="1">
    <source>
        <dbReference type="ARBA" id="ARBA00002869"/>
    </source>
</evidence>
<dbReference type="RefSeq" id="WP_015746845.1">
    <property type="nucleotide sequence ID" value="NC_013235.1"/>
</dbReference>
<proteinExistence type="inferred from homology"/>
<gene>
    <name evidence="7" type="primary">hemC</name>
    <name evidence="10" type="ordered locus">Namu_1544</name>
</gene>
<evidence type="ECO:0000256" key="3">
    <source>
        <dbReference type="ARBA" id="ARBA00011245"/>
    </source>
</evidence>
<dbReference type="InParanoid" id="C8XF53"/>
<reference evidence="10 11" key="2">
    <citation type="journal article" date="2010" name="Stand. Genomic Sci.">
        <title>Complete genome sequence of Nakamurella multipartita type strain (Y-104).</title>
        <authorList>
            <person name="Tice H."/>
            <person name="Mayilraj S."/>
            <person name="Sims D."/>
            <person name="Lapidus A."/>
            <person name="Nolan M."/>
            <person name="Lucas S."/>
            <person name="Glavina Del Rio T."/>
            <person name="Copeland A."/>
            <person name="Cheng J.F."/>
            <person name="Meincke L."/>
            <person name="Bruce D."/>
            <person name="Goodwin L."/>
            <person name="Pitluck S."/>
            <person name="Ivanova N."/>
            <person name="Mavromatis K."/>
            <person name="Ovchinnikova G."/>
            <person name="Pati A."/>
            <person name="Chen A."/>
            <person name="Palaniappan K."/>
            <person name="Land M."/>
            <person name="Hauser L."/>
            <person name="Chang Y.J."/>
            <person name="Jeffries C.D."/>
            <person name="Detter J.C."/>
            <person name="Brettin T."/>
            <person name="Rohde M."/>
            <person name="Goker M."/>
            <person name="Bristow J."/>
            <person name="Eisen J.A."/>
            <person name="Markowitz V."/>
            <person name="Hugenholtz P."/>
            <person name="Kyrpides N.C."/>
            <person name="Klenk H.P."/>
            <person name="Chen F."/>
        </authorList>
    </citation>
    <scope>NUCLEOTIDE SEQUENCE [LARGE SCALE GENOMIC DNA]</scope>
    <source>
        <strain evidence="11">ATCC 700099 / DSM 44233 / CIP 104796 / JCM 9543 / NBRC 105858 / Y-104</strain>
    </source>
</reference>
<dbReference type="InterPro" id="IPR022417">
    <property type="entry name" value="Porphobilin_deaminase_N"/>
</dbReference>
<dbReference type="GO" id="GO:0005737">
    <property type="term" value="C:cytoplasm"/>
    <property type="evidence" value="ECO:0007669"/>
    <property type="project" value="UniProtKB-UniRule"/>
</dbReference>
<comment type="similarity">
    <text evidence="2 7">Belongs to the HMBS family.</text>
</comment>
<feature type="modified residue" description="S-(dipyrrolylmethanemethyl)cysteine" evidence="7">
    <location>
        <position position="241"/>
    </location>
</feature>
<comment type="miscellaneous">
    <text evidence="7">The porphobilinogen subunits are added to the dipyrromethane group.</text>
</comment>
<dbReference type="Pfam" id="PF01379">
    <property type="entry name" value="Porphobil_deam"/>
    <property type="match status" value="1"/>
</dbReference>
<evidence type="ECO:0000256" key="6">
    <source>
        <dbReference type="ARBA" id="ARBA00048169"/>
    </source>
</evidence>
<dbReference type="GO" id="GO:0004418">
    <property type="term" value="F:hydroxymethylbilane synthase activity"/>
    <property type="evidence" value="ECO:0007669"/>
    <property type="project" value="UniProtKB-UniRule"/>
</dbReference>
<dbReference type="EC" id="2.5.1.61" evidence="7"/>
<dbReference type="PROSITE" id="PS00533">
    <property type="entry name" value="PORPHOBILINOGEN_DEAM"/>
    <property type="match status" value="1"/>
</dbReference>
<keyword evidence="11" id="KW-1185">Reference proteome</keyword>
<organism evidence="10 11">
    <name type="scientific">Nakamurella multipartita (strain ATCC 700099 / DSM 44233 / CIP 104796 / JCM 9543 / NBRC 105858 / Y-104)</name>
    <name type="common">Microsphaera multipartita</name>
    <dbReference type="NCBI Taxonomy" id="479431"/>
    <lineage>
        <taxon>Bacteria</taxon>
        <taxon>Bacillati</taxon>
        <taxon>Actinomycetota</taxon>
        <taxon>Actinomycetes</taxon>
        <taxon>Nakamurellales</taxon>
        <taxon>Nakamurellaceae</taxon>
        <taxon>Nakamurella</taxon>
    </lineage>
</organism>
<dbReference type="EMBL" id="CP001737">
    <property type="protein sequence ID" value="ACV77939.1"/>
    <property type="molecule type" value="Genomic_DNA"/>
</dbReference>
<dbReference type="SUPFAM" id="SSF53850">
    <property type="entry name" value="Periplasmic binding protein-like II"/>
    <property type="match status" value="1"/>
</dbReference>
<dbReference type="eggNOG" id="COG0181">
    <property type="taxonomic scope" value="Bacteria"/>
</dbReference>
<dbReference type="Proteomes" id="UP000002218">
    <property type="component" value="Chromosome"/>
</dbReference>
<dbReference type="SUPFAM" id="SSF54782">
    <property type="entry name" value="Porphobilinogen deaminase (hydroxymethylbilane synthase), C-terminal domain"/>
    <property type="match status" value="1"/>
</dbReference>
<reference evidence="11" key="1">
    <citation type="submission" date="2009-09" db="EMBL/GenBank/DDBJ databases">
        <title>The complete genome of Nakamurella multipartita DSM 44233.</title>
        <authorList>
            <consortium name="US DOE Joint Genome Institute (JGI-PGF)"/>
            <person name="Lucas S."/>
            <person name="Copeland A."/>
            <person name="Lapidus A."/>
            <person name="Glavina del Rio T."/>
            <person name="Dalin E."/>
            <person name="Tice H."/>
            <person name="Bruce D."/>
            <person name="Goodwin L."/>
            <person name="Pitluck S."/>
            <person name="Kyrpides N."/>
            <person name="Mavromatis K."/>
            <person name="Ivanova N."/>
            <person name="Ovchinnikova G."/>
            <person name="Sims D."/>
            <person name="Meincke L."/>
            <person name="Brettin T."/>
            <person name="Detter J.C."/>
            <person name="Han C."/>
            <person name="Larimer F."/>
            <person name="Land M."/>
            <person name="Hauser L."/>
            <person name="Markowitz V."/>
            <person name="Cheng J.-F."/>
            <person name="Hugenholtz P."/>
            <person name="Woyke T."/>
            <person name="Wu D."/>
            <person name="Klenk H.-P."/>
            <person name="Eisen J.A."/>
        </authorList>
    </citation>
    <scope>NUCLEOTIDE SEQUENCE [LARGE SCALE GENOMIC DNA]</scope>
    <source>
        <strain evidence="11">ATCC 700099 / DSM 44233 / CIP 104796 / JCM 9543 / NBRC 105858 / Y-104</strain>
    </source>
</reference>
<comment type="pathway">
    <text evidence="7">Porphyrin-containing compound metabolism; protoporphyrin-IX biosynthesis; coproporphyrinogen-III from 5-aminolevulinate: step 2/4.</text>
</comment>
<evidence type="ECO:0000256" key="2">
    <source>
        <dbReference type="ARBA" id="ARBA00005638"/>
    </source>
</evidence>
<comment type="catalytic activity">
    <reaction evidence="6 7">
        <text>4 porphobilinogen + H2O = hydroxymethylbilane + 4 NH4(+)</text>
        <dbReference type="Rhea" id="RHEA:13185"/>
        <dbReference type="ChEBI" id="CHEBI:15377"/>
        <dbReference type="ChEBI" id="CHEBI:28938"/>
        <dbReference type="ChEBI" id="CHEBI:57845"/>
        <dbReference type="ChEBI" id="CHEBI:58126"/>
        <dbReference type="EC" id="2.5.1.61"/>
    </reaction>
</comment>
<dbReference type="UniPathway" id="UPA00251">
    <property type="reaction ID" value="UER00319"/>
</dbReference>
<dbReference type="InterPro" id="IPR036803">
    <property type="entry name" value="Porphobilinogen_deaminase_C_sf"/>
</dbReference>
<dbReference type="NCBIfam" id="TIGR00212">
    <property type="entry name" value="hemC"/>
    <property type="match status" value="1"/>
</dbReference>
<dbReference type="FunFam" id="3.40.190.10:FF:000005">
    <property type="entry name" value="Porphobilinogen deaminase"/>
    <property type="match status" value="1"/>
</dbReference>
<evidence type="ECO:0000256" key="4">
    <source>
        <dbReference type="ARBA" id="ARBA00022679"/>
    </source>
</evidence>
<evidence type="ECO:0000313" key="11">
    <source>
        <dbReference type="Proteomes" id="UP000002218"/>
    </source>
</evidence>
<dbReference type="HOGENOM" id="CLU_019704_1_0_11"/>
<comment type="cofactor">
    <cofactor evidence="7">
        <name>dipyrromethane</name>
        <dbReference type="ChEBI" id="CHEBI:60342"/>
    </cofactor>
    <text evidence="7">Binds 1 dipyrromethane group covalently.</text>
</comment>
<dbReference type="PANTHER" id="PTHR11557:SF0">
    <property type="entry name" value="PORPHOBILINOGEN DEAMINASE"/>
    <property type="match status" value="1"/>
</dbReference>
<sequence>MSSRVLRVGTRGSALALAQSGMIADRVARLAGATVELVRIRTEGDVNTGPLATIGGTGVFVTGVREALLDGRADIVVHSYKDLPTAPTEGITVAAVPERESPFDALCARDGLRLDDLPRGSTVGTGSPRRAAQLLARRPDLAVVPIRGNVDTRLRQVSEGHLDAVVLAAAGLNRLGRADAITDVLDADRMLPAPAQGALAVECRSGADTWFTEATRTLDDAPTRAAVVAERVLLRDLEAGCSAPVGAFAQVQGDALTLRAVVVAVDGSSEFRVHRAGSPAAAADLGARAAADLIGQGAAGLLGAR</sequence>
<dbReference type="KEGG" id="nml:Namu_1544"/>
<dbReference type="GO" id="GO:0006782">
    <property type="term" value="P:protoporphyrinogen IX biosynthetic process"/>
    <property type="evidence" value="ECO:0007669"/>
    <property type="project" value="UniProtKB-UniRule"/>
</dbReference>
<comment type="function">
    <text evidence="1 7">Tetrapolymerization of the monopyrrole PBG into the hydroxymethylbilane pre-uroporphyrinogen in several discrete steps.</text>
</comment>
<accession>C8XF53</accession>
<dbReference type="InterPro" id="IPR022418">
    <property type="entry name" value="Porphobilinogen_deaminase_C"/>
</dbReference>
<dbReference type="Pfam" id="PF03900">
    <property type="entry name" value="Porphobil_deamC"/>
    <property type="match status" value="1"/>
</dbReference>
<dbReference type="AlphaFoldDB" id="C8XF53"/>
<evidence type="ECO:0000256" key="5">
    <source>
        <dbReference type="ARBA" id="ARBA00023244"/>
    </source>
</evidence>
<dbReference type="Gene3D" id="3.30.160.40">
    <property type="entry name" value="Porphobilinogen deaminase, C-terminal domain"/>
    <property type="match status" value="1"/>
</dbReference>
<keyword evidence="4 7" id="KW-0808">Transferase</keyword>
<name>C8XF53_NAKMY</name>
<dbReference type="STRING" id="479431.Namu_1544"/>
<evidence type="ECO:0000256" key="7">
    <source>
        <dbReference type="HAMAP-Rule" id="MF_00260"/>
    </source>
</evidence>
<dbReference type="PANTHER" id="PTHR11557">
    <property type="entry name" value="PORPHOBILINOGEN DEAMINASE"/>
    <property type="match status" value="1"/>
</dbReference>
<dbReference type="Gene3D" id="3.40.190.10">
    <property type="entry name" value="Periplasmic binding protein-like II"/>
    <property type="match status" value="2"/>
</dbReference>
<feature type="domain" description="Porphobilinogen deaminase N-terminal" evidence="8">
    <location>
        <begin position="6"/>
        <end position="207"/>
    </location>
</feature>